<dbReference type="Pfam" id="PF08480">
    <property type="entry name" value="Disaggr_assoc"/>
    <property type="match status" value="2"/>
</dbReference>
<dbReference type="InterPro" id="IPR012334">
    <property type="entry name" value="Pectin_lyas_fold"/>
</dbReference>
<accession>A0AAW6U472</accession>
<sequence length="862" mass="90249">MKPIARVPYGVLYVLIAIFATGAARADWTYTYTDDFETNKAETDSCLHSVFRTEDVTPLPGPYLYYLSGNQGRGLGFVDDQDRPAELGYCFPIDPTQSQRVVKGTLEIDVSFPSNATMSQWEPGFLSYRISSNGMTWSDPVSLGSGRHSLPVSSPEGTCYITFSGARAVIDNLRVSLHSPAATIRVPASFATIQAAIDAAGHGDVIEVSPGTYSGPGNRDIDFRGKAITVRSTNGAAGTIIDCGPTSAATRDGHRGFYFHSGEGYDSVLSGFTIRTGRIFGTQVPSSASNWTRSASHPIGGGIYCEFSSPTIADCVIVDCGAEIGGGIGIVGGAPTLSNCTIRDCVAGGFGTTATGGRGGGIGLLGQSDATIVNCTIEGNAAYYDSLGGGLYCWESVATVAGTRISGNVAPGSLIGGGAYCGGSGADVTFRNCVFSTNAASAGAGLFAEWKSSFGPSSRRTRVTVVNCTIAGNQLSGASGSSAGGIQSSGVDILVRSSIVWGNSGAALTMVDPVLRDPVAYSNVQGGYSGEGNTNQDPLFANEWGEDYRLQSQYGRYNPTSRAWVSDGRQSPCIDAGDPSESVGDEPLPNGGRINMGAYGGTRQASKSPEYAVYHVDGATGRDWNNGLSRTYAFRTIQAAVNAARNGDTVLVWPGVYTLSPAEEVTFNRKAITVQSAADAAVIVATKGYAFSFWGAESSRSVVANFVITGSGQGAIFCDQGASPTLRNLTIVRNDHGIAAYGGADPDIVNCILWENSTGDLFGCKARYSCVQQGTGDKNAGNISVDPLFADLDNGDFHLKSRYGRYVAEWDEWVTDSVLSPCIDAGDPDHSPRAERTPNGNRINMGAYGGTPYASLSGWPPF</sequence>
<feature type="region of interest" description="Disordered" evidence="1">
    <location>
        <begin position="825"/>
        <end position="844"/>
    </location>
</feature>
<reference evidence="5" key="1">
    <citation type="submission" date="2023-05" db="EMBL/GenBank/DDBJ databases">
        <title>Anaerotaeda fermentans gen. nov., sp. nov., a novel anaerobic planctomycete of the new family within the order Sedimentisphaerales isolated from Taman Peninsula, Russia.</title>
        <authorList>
            <person name="Khomyakova M.A."/>
            <person name="Merkel A.Y."/>
            <person name="Slobodkin A.I."/>
        </authorList>
    </citation>
    <scope>NUCLEOTIDE SEQUENCE</scope>
    <source>
        <strain evidence="5">M17dextr</strain>
    </source>
</reference>
<comment type="caution">
    <text evidence="5">The sequence shown here is derived from an EMBL/GenBank/DDBJ whole genome shotgun (WGS) entry which is preliminary data.</text>
</comment>
<proteinExistence type="predicted"/>
<dbReference type="SMART" id="SM00710">
    <property type="entry name" value="PbH1"/>
    <property type="match status" value="7"/>
</dbReference>
<evidence type="ECO:0000313" key="5">
    <source>
        <dbReference type="EMBL" id="MDI6450694.1"/>
    </source>
</evidence>
<keyword evidence="2" id="KW-0732">Signal</keyword>
<evidence type="ECO:0000313" key="6">
    <source>
        <dbReference type="Proteomes" id="UP001431776"/>
    </source>
</evidence>
<gene>
    <name evidence="5" type="ORF">QJ522_16670</name>
</gene>
<name>A0AAW6U472_9BACT</name>
<organism evidence="5 6">
    <name type="scientific">Anaerobaca lacustris</name>
    <dbReference type="NCBI Taxonomy" id="3044600"/>
    <lineage>
        <taxon>Bacteria</taxon>
        <taxon>Pseudomonadati</taxon>
        <taxon>Planctomycetota</taxon>
        <taxon>Phycisphaerae</taxon>
        <taxon>Sedimentisphaerales</taxon>
        <taxon>Anaerobacaceae</taxon>
        <taxon>Anaerobaca</taxon>
    </lineage>
</organism>
<feature type="compositionally biased region" description="Basic and acidic residues" evidence="1">
    <location>
        <begin position="827"/>
        <end position="836"/>
    </location>
</feature>
<dbReference type="RefSeq" id="WP_349246105.1">
    <property type="nucleotide sequence ID" value="NZ_JASCXX010000023.1"/>
</dbReference>
<dbReference type="InterPro" id="IPR011050">
    <property type="entry name" value="Pectin_lyase_fold/virulence"/>
</dbReference>
<dbReference type="EMBL" id="JASCXX010000023">
    <property type="protein sequence ID" value="MDI6450694.1"/>
    <property type="molecule type" value="Genomic_DNA"/>
</dbReference>
<dbReference type="SUPFAM" id="SSF51126">
    <property type="entry name" value="Pectin lyase-like"/>
    <property type="match status" value="2"/>
</dbReference>
<evidence type="ECO:0000256" key="2">
    <source>
        <dbReference type="SAM" id="SignalP"/>
    </source>
</evidence>
<keyword evidence="6" id="KW-1185">Reference proteome</keyword>
<evidence type="ECO:0000259" key="4">
    <source>
        <dbReference type="Pfam" id="PF13229"/>
    </source>
</evidence>
<feature type="signal peptide" evidence="2">
    <location>
        <begin position="1"/>
        <end position="26"/>
    </location>
</feature>
<feature type="chain" id="PRO_5043666931" evidence="2">
    <location>
        <begin position="27"/>
        <end position="862"/>
    </location>
</feature>
<feature type="domain" description="Disaggregatase-related" evidence="3">
    <location>
        <begin position="515"/>
        <end position="577"/>
    </location>
</feature>
<dbReference type="InterPro" id="IPR006626">
    <property type="entry name" value="PbH1"/>
</dbReference>
<protein>
    <submittedName>
        <fullName evidence="5">Right-handed parallel beta-helix repeat-containing protein</fullName>
    </submittedName>
</protein>
<dbReference type="Proteomes" id="UP001431776">
    <property type="component" value="Unassembled WGS sequence"/>
</dbReference>
<dbReference type="Gene3D" id="2.160.20.10">
    <property type="entry name" value="Single-stranded right-handed beta-helix, Pectin lyase-like"/>
    <property type="match status" value="2"/>
</dbReference>
<feature type="domain" description="Disaggregatase-related" evidence="3">
    <location>
        <begin position="779"/>
        <end position="826"/>
    </location>
</feature>
<feature type="domain" description="Right handed beta helix" evidence="4">
    <location>
        <begin position="353"/>
        <end position="478"/>
    </location>
</feature>
<evidence type="ECO:0000256" key="1">
    <source>
        <dbReference type="SAM" id="MobiDB-lite"/>
    </source>
</evidence>
<dbReference type="InterPro" id="IPR039448">
    <property type="entry name" value="Beta_helix"/>
</dbReference>
<evidence type="ECO:0000259" key="3">
    <source>
        <dbReference type="Pfam" id="PF08480"/>
    </source>
</evidence>
<dbReference type="Pfam" id="PF13229">
    <property type="entry name" value="Beta_helix"/>
    <property type="match status" value="1"/>
</dbReference>
<dbReference type="InterPro" id="IPR013687">
    <property type="entry name" value="Disaggr-rel"/>
</dbReference>
<dbReference type="AlphaFoldDB" id="A0AAW6U472"/>
<feature type="region of interest" description="Disordered" evidence="1">
    <location>
        <begin position="561"/>
        <end position="590"/>
    </location>
</feature>